<dbReference type="InterPro" id="IPR002108">
    <property type="entry name" value="ADF-H"/>
</dbReference>
<protein>
    <recommendedName>
        <fullName evidence="3">ADF-H domain-containing protein</fullName>
    </recommendedName>
</protein>
<dbReference type="PANTHER" id="PTHR11913">
    <property type="entry name" value="COFILIN-RELATED"/>
    <property type="match status" value="1"/>
</dbReference>
<name>A0ABP0US72_9BRYO</name>
<dbReference type="Pfam" id="PF00241">
    <property type="entry name" value="Cofilin_ADF"/>
    <property type="match status" value="1"/>
</dbReference>
<comment type="similarity">
    <text evidence="1">Belongs to the actin-binding proteins ADF family.</text>
</comment>
<dbReference type="Gene3D" id="3.40.20.10">
    <property type="entry name" value="Severin"/>
    <property type="match status" value="1"/>
</dbReference>
<evidence type="ECO:0000313" key="4">
    <source>
        <dbReference type="EMBL" id="CAK9227334.1"/>
    </source>
</evidence>
<feature type="domain" description="ADF-H" evidence="3">
    <location>
        <begin position="22"/>
        <end position="133"/>
    </location>
</feature>
<evidence type="ECO:0000259" key="3">
    <source>
        <dbReference type="SMART" id="SM00102"/>
    </source>
</evidence>
<keyword evidence="5" id="KW-1185">Reference proteome</keyword>
<dbReference type="SUPFAM" id="SSF55753">
    <property type="entry name" value="Actin depolymerizing proteins"/>
    <property type="match status" value="1"/>
</dbReference>
<evidence type="ECO:0000256" key="2">
    <source>
        <dbReference type="ARBA" id="ARBA00023203"/>
    </source>
</evidence>
<evidence type="ECO:0000313" key="5">
    <source>
        <dbReference type="Proteomes" id="UP001497512"/>
    </source>
</evidence>
<dbReference type="InterPro" id="IPR029006">
    <property type="entry name" value="ADF-H/Gelsolin-like_dom_sf"/>
</dbReference>
<evidence type="ECO:0000256" key="1">
    <source>
        <dbReference type="ARBA" id="ARBA00006844"/>
    </source>
</evidence>
<sequence>MFPACNGKQEAGEVDFAKCTPLKLTLLTQEVLWSVRADQLRIPQPSRLRLVMFFAPGANSASGMSVSNDCKQKFMELKRKRTYRSPDTSRVKAKMMYASSKDCFQRELDGVHYVLQATDASEMDMDVIRDRAN</sequence>
<dbReference type="EMBL" id="OZ019897">
    <property type="protein sequence ID" value="CAK9227334.1"/>
    <property type="molecule type" value="Genomic_DNA"/>
</dbReference>
<organism evidence="4 5">
    <name type="scientific">Sphagnum troendelagicum</name>
    <dbReference type="NCBI Taxonomy" id="128251"/>
    <lineage>
        <taxon>Eukaryota</taxon>
        <taxon>Viridiplantae</taxon>
        <taxon>Streptophyta</taxon>
        <taxon>Embryophyta</taxon>
        <taxon>Bryophyta</taxon>
        <taxon>Sphagnophytina</taxon>
        <taxon>Sphagnopsida</taxon>
        <taxon>Sphagnales</taxon>
        <taxon>Sphagnaceae</taxon>
        <taxon>Sphagnum</taxon>
    </lineage>
</organism>
<dbReference type="Proteomes" id="UP001497512">
    <property type="component" value="Chromosome 5"/>
</dbReference>
<keyword evidence="2" id="KW-0009">Actin-binding</keyword>
<dbReference type="SMART" id="SM00102">
    <property type="entry name" value="ADF"/>
    <property type="match status" value="1"/>
</dbReference>
<gene>
    <name evidence="4" type="ORF">CSSPTR1EN2_LOCUS18687</name>
</gene>
<proteinExistence type="inferred from homology"/>
<reference evidence="4" key="1">
    <citation type="submission" date="2024-02" db="EMBL/GenBank/DDBJ databases">
        <authorList>
            <consortium name="ELIXIR-Norway"/>
            <consortium name="Elixir Norway"/>
        </authorList>
    </citation>
    <scope>NUCLEOTIDE SEQUENCE</scope>
</reference>
<accession>A0ABP0US72</accession>
<dbReference type="InterPro" id="IPR017904">
    <property type="entry name" value="ADF/Cofilin"/>
</dbReference>